<organism evidence="2">
    <name type="scientific">Caenorhabditis remanei</name>
    <name type="common">Caenorhabditis vulgaris</name>
    <dbReference type="NCBI Taxonomy" id="31234"/>
    <lineage>
        <taxon>Eukaryota</taxon>
        <taxon>Metazoa</taxon>
        <taxon>Ecdysozoa</taxon>
        <taxon>Nematoda</taxon>
        <taxon>Chromadorea</taxon>
        <taxon>Rhabditida</taxon>
        <taxon>Rhabditina</taxon>
        <taxon>Rhabditomorpha</taxon>
        <taxon>Rhabditoidea</taxon>
        <taxon>Rhabditidae</taxon>
        <taxon>Peloderinae</taxon>
        <taxon>Caenorhabditis</taxon>
    </lineage>
</organism>
<dbReference type="HOGENOM" id="CLU_2560463_0_0_1"/>
<accession>E3N2I1</accession>
<gene>
    <name evidence="1" type="ORF">CRE_16279</name>
</gene>
<name>E3N2I1_CAERE</name>
<dbReference type="EMBL" id="DS268513">
    <property type="protein sequence ID" value="EFO84188.1"/>
    <property type="molecule type" value="Genomic_DNA"/>
</dbReference>
<protein>
    <submittedName>
        <fullName evidence="1">Uncharacterized protein</fullName>
    </submittedName>
</protein>
<proteinExistence type="predicted"/>
<dbReference type="InParanoid" id="E3N2I1"/>
<dbReference type="AlphaFoldDB" id="E3N2I1"/>
<keyword evidence="2" id="KW-1185">Reference proteome</keyword>
<sequence length="82" mass="9924">MSQCNFKTFDPMENLPIYHYKQRNKIHPIVFHSLQFSSQYYIVRESDGYVSSFKVQSNSIFFTAWNMNEKDFLEQHANNMFQ</sequence>
<dbReference type="Proteomes" id="UP000008281">
    <property type="component" value="Unassembled WGS sequence"/>
</dbReference>
<evidence type="ECO:0000313" key="2">
    <source>
        <dbReference type="Proteomes" id="UP000008281"/>
    </source>
</evidence>
<dbReference type="OrthoDB" id="5908015at2759"/>
<reference evidence="1" key="1">
    <citation type="submission" date="2007-07" db="EMBL/GenBank/DDBJ databases">
        <title>PCAP assembly of the Caenorhabditis remanei genome.</title>
        <authorList>
            <consortium name="The Caenorhabditis remanei Sequencing Consortium"/>
            <person name="Wilson R.K."/>
        </authorList>
    </citation>
    <scope>NUCLEOTIDE SEQUENCE [LARGE SCALE GENOMIC DNA]</scope>
    <source>
        <strain evidence="1">PB4641</strain>
    </source>
</reference>
<evidence type="ECO:0000313" key="1">
    <source>
        <dbReference type="EMBL" id="EFO84188.1"/>
    </source>
</evidence>